<feature type="compositionally biased region" description="Polar residues" evidence="1">
    <location>
        <begin position="100"/>
        <end position="110"/>
    </location>
</feature>
<dbReference type="EMBL" id="MWWY01000047">
    <property type="protein sequence ID" value="OZG62150.1"/>
    <property type="molecule type" value="Genomic_DNA"/>
</dbReference>
<feature type="region of interest" description="Disordered" evidence="1">
    <location>
        <begin position="87"/>
        <end position="110"/>
    </location>
</feature>
<comment type="caution">
    <text evidence="2">The sequence shown here is derived from an EMBL/GenBank/DDBJ whole genome shotgun (WGS) entry which is preliminary data.</text>
</comment>
<evidence type="ECO:0000256" key="1">
    <source>
        <dbReference type="SAM" id="MobiDB-lite"/>
    </source>
</evidence>
<reference evidence="2 3" key="1">
    <citation type="journal article" date="2017" name="BMC Genomics">
        <title>Comparative genomic and phylogenomic analyses of the Bifidobacteriaceae family.</title>
        <authorList>
            <person name="Lugli G.A."/>
            <person name="Milani C."/>
            <person name="Turroni F."/>
            <person name="Duranti S."/>
            <person name="Mancabelli L."/>
            <person name="Mangifesta M."/>
            <person name="Ferrario C."/>
            <person name="Modesto M."/>
            <person name="Mattarelli P."/>
            <person name="Jiri K."/>
            <person name="van Sinderen D."/>
            <person name="Ventura M."/>
        </authorList>
    </citation>
    <scope>NUCLEOTIDE SEQUENCE [LARGE SCALE GENOMIC DNA]</scope>
    <source>
        <strain evidence="2 3">DSM 100202</strain>
    </source>
</reference>
<dbReference type="AlphaFoldDB" id="A0A261FSH6"/>
<gene>
    <name evidence="2" type="ORF">BHAP_2133</name>
</gene>
<name>A0A261FSH6_9BIFI</name>
<dbReference type="Proteomes" id="UP000216074">
    <property type="component" value="Unassembled WGS sequence"/>
</dbReference>
<keyword evidence="3" id="KW-1185">Reference proteome</keyword>
<evidence type="ECO:0000313" key="3">
    <source>
        <dbReference type="Proteomes" id="UP000216074"/>
    </source>
</evidence>
<proteinExistence type="predicted"/>
<protein>
    <submittedName>
        <fullName evidence="2">Uncharacterized protein</fullName>
    </submittedName>
</protein>
<feature type="region of interest" description="Disordered" evidence="1">
    <location>
        <begin position="123"/>
        <end position="162"/>
    </location>
</feature>
<sequence>MFQRGRVGWWYTYPDTLQTARPSLTVGIHIPPPHALRYANVTLCGTQLIFIDYFISTQRKGTTQSSVWLGYAVRDRMTWPSGPERVANSISQPHAGHTRCPSQRQRSQTHLSISTHVTATLDKQCRTDRQNNPTGEADQRVRPDRHAKRHTTDRRGEQAGAVGIQIHIIRR</sequence>
<evidence type="ECO:0000313" key="2">
    <source>
        <dbReference type="EMBL" id="OZG62150.1"/>
    </source>
</evidence>
<organism evidence="2 3">
    <name type="scientific">Bifidobacterium hapali</name>
    <dbReference type="NCBI Taxonomy" id="1630172"/>
    <lineage>
        <taxon>Bacteria</taxon>
        <taxon>Bacillati</taxon>
        <taxon>Actinomycetota</taxon>
        <taxon>Actinomycetes</taxon>
        <taxon>Bifidobacteriales</taxon>
        <taxon>Bifidobacteriaceae</taxon>
        <taxon>Bifidobacterium</taxon>
    </lineage>
</organism>
<accession>A0A261FSH6</accession>